<proteinExistence type="inferred from homology"/>
<dbReference type="InterPro" id="IPR011780">
    <property type="entry name" value="D_Ser_am_lyase"/>
</dbReference>
<protein>
    <recommendedName>
        <fullName evidence="4">Probable D-serine dehydratase</fullName>
        <ecNumber evidence="4">4.3.1.18</ecNumber>
    </recommendedName>
    <alternativeName>
        <fullName evidence="4">D-serine deaminase</fullName>
        <shortName evidence="4">DSD</shortName>
    </alternativeName>
</protein>
<comment type="similarity">
    <text evidence="4">Belongs to the serine/threonine dehydratase family. DsdA subfamily.</text>
</comment>
<name>A0ABU9BGD4_9BURK</name>
<evidence type="ECO:0000313" key="8">
    <source>
        <dbReference type="Proteomes" id="UP001368500"/>
    </source>
</evidence>
<dbReference type="NCBIfam" id="TIGR02035">
    <property type="entry name" value="D_Ser_am_lyase"/>
    <property type="match status" value="1"/>
</dbReference>
<evidence type="ECO:0000256" key="1">
    <source>
        <dbReference type="ARBA" id="ARBA00001933"/>
    </source>
</evidence>
<feature type="region of interest" description="Disordered" evidence="5">
    <location>
        <begin position="75"/>
        <end position="124"/>
    </location>
</feature>
<dbReference type="Pfam" id="PF00291">
    <property type="entry name" value="PALP"/>
    <property type="match status" value="1"/>
</dbReference>
<reference evidence="7 8" key="1">
    <citation type="submission" date="2024-04" db="EMBL/GenBank/DDBJ databases">
        <title>Novel species of the genus Ideonella isolated from streams.</title>
        <authorList>
            <person name="Lu H."/>
        </authorList>
    </citation>
    <scope>NUCLEOTIDE SEQUENCE [LARGE SCALE GENOMIC DNA]</scope>
    <source>
        <strain evidence="7 8">BYS139W</strain>
    </source>
</reference>
<evidence type="ECO:0000256" key="4">
    <source>
        <dbReference type="HAMAP-Rule" id="MF_01030"/>
    </source>
</evidence>
<dbReference type="NCBIfam" id="NF002823">
    <property type="entry name" value="PRK02991.1"/>
    <property type="match status" value="1"/>
</dbReference>
<sequence>MTEITATDAPDHRPGLTPSPSPSPVSAHAPAASTTVTLPGDAPARAAAPAIDVPWAGPLDLDALRQGRPLLWTQDRAGHPVRLPAAPQERDDAARPGGHPTGAGARAGISTGTDPDTAPAHAAETESDALAAALPDAEARLARCAPVLAACDPALAAAGGVIESPLLAQPALQAALGLPQAAGALWIKADHQLPLAGSVKARGGFHEVLLQAETLARRHGLLAADAPPAPPAPPSQQAAVLASPQARALFAEHEIAVGSTGNLGMAIGLMAAALGFRATVHMSAEAKGWKKDRLRRHGVRVVEHTGDYAAAVAAGRAAAEADPRAHFVDDERSRALFLGYAAAARGLARQLADAGRRVDAEHPLIVWLPCGVGGAPGGIAWGLQRLFGAHVHPFFVEPVASPCLLLQLLVAHPAVCAAHPLLAQLARAPQPPAVYDIGLDNRTLADGLAVPRASALVAEQVGHRLAGVLTVTDARLRALMRTAHTAAGLRLEPSAAAALDGPLWLARAQALSDKAAADGAGDLAAARAWLARSGVGAHLARATHVAWTTGGALLPDAEFAAAMDGPAA</sequence>
<feature type="domain" description="Tryptophan synthase beta chain-like PALP" evidence="6">
    <location>
        <begin position="161"/>
        <end position="514"/>
    </location>
</feature>
<comment type="catalytic activity">
    <reaction evidence="4">
        <text>D-serine = pyruvate + NH4(+)</text>
        <dbReference type="Rhea" id="RHEA:13977"/>
        <dbReference type="ChEBI" id="CHEBI:15361"/>
        <dbReference type="ChEBI" id="CHEBI:28938"/>
        <dbReference type="ChEBI" id="CHEBI:35247"/>
        <dbReference type="EC" id="4.3.1.18"/>
    </reaction>
</comment>
<comment type="cofactor">
    <cofactor evidence="1 4">
        <name>pyridoxal 5'-phosphate</name>
        <dbReference type="ChEBI" id="CHEBI:597326"/>
    </cofactor>
</comment>
<keyword evidence="8" id="KW-1185">Reference proteome</keyword>
<evidence type="ECO:0000259" key="6">
    <source>
        <dbReference type="Pfam" id="PF00291"/>
    </source>
</evidence>
<dbReference type="GO" id="GO:0008721">
    <property type="term" value="F:D-serine ammonia-lyase activity"/>
    <property type="evidence" value="ECO:0007669"/>
    <property type="project" value="UniProtKB-EC"/>
</dbReference>
<feature type="modified residue" description="N6-(pyridoxal phosphate)lysine" evidence="4">
    <location>
        <position position="200"/>
    </location>
</feature>
<comment type="caution">
    <text evidence="7">The sequence shown here is derived from an EMBL/GenBank/DDBJ whole genome shotgun (WGS) entry which is preliminary data.</text>
</comment>
<evidence type="ECO:0000256" key="2">
    <source>
        <dbReference type="ARBA" id="ARBA00022898"/>
    </source>
</evidence>
<dbReference type="PANTHER" id="PTHR48078:SF9">
    <property type="entry name" value="D-SERINE DEHYDRATASE"/>
    <property type="match status" value="1"/>
</dbReference>
<dbReference type="SUPFAM" id="SSF53686">
    <property type="entry name" value="Tryptophan synthase beta subunit-like PLP-dependent enzymes"/>
    <property type="match status" value="1"/>
</dbReference>
<keyword evidence="3 4" id="KW-0456">Lyase</keyword>
<dbReference type="Proteomes" id="UP001368500">
    <property type="component" value="Unassembled WGS sequence"/>
</dbReference>
<dbReference type="EC" id="4.3.1.18" evidence="4"/>
<feature type="compositionally biased region" description="Low complexity" evidence="5">
    <location>
        <begin position="24"/>
        <end position="41"/>
    </location>
</feature>
<organism evidence="7 8">
    <name type="scientific">Pseudaquabacterium rugosum</name>
    <dbReference type="NCBI Taxonomy" id="2984194"/>
    <lineage>
        <taxon>Bacteria</taxon>
        <taxon>Pseudomonadati</taxon>
        <taxon>Pseudomonadota</taxon>
        <taxon>Betaproteobacteria</taxon>
        <taxon>Burkholderiales</taxon>
        <taxon>Sphaerotilaceae</taxon>
        <taxon>Pseudaquabacterium</taxon>
    </lineage>
</organism>
<dbReference type="InterPro" id="IPR050147">
    <property type="entry name" value="Ser/Thr_Dehydratase"/>
</dbReference>
<evidence type="ECO:0000256" key="3">
    <source>
        <dbReference type="ARBA" id="ARBA00023239"/>
    </source>
</evidence>
<dbReference type="PANTHER" id="PTHR48078">
    <property type="entry name" value="THREONINE DEHYDRATASE, MITOCHONDRIAL-RELATED"/>
    <property type="match status" value="1"/>
</dbReference>
<dbReference type="InterPro" id="IPR001926">
    <property type="entry name" value="TrpB-like_PALP"/>
</dbReference>
<evidence type="ECO:0000313" key="7">
    <source>
        <dbReference type="EMBL" id="MEK8028866.1"/>
    </source>
</evidence>
<gene>
    <name evidence="4" type="primary">dsdA</name>
    <name evidence="7" type="ORF">AACH11_23145</name>
</gene>
<dbReference type="InterPro" id="IPR036052">
    <property type="entry name" value="TrpB-like_PALP_sf"/>
</dbReference>
<keyword evidence="2 4" id="KW-0663">Pyridoxal phosphate</keyword>
<accession>A0ABU9BGD4</accession>
<dbReference type="Gene3D" id="3.40.50.1100">
    <property type="match status" value="2"/>
</dbReference>
<feature type="region of interest" description="Disordered" evidence="5">
    <location>
        <begin position="1"/>
        <end position="41"/>
    </location>
</feature>
<dbReference type="EMBL" id="JBBUTF010000032">
    <property type="protein sequence ID" value="MEK8028866.1"/>
    <property type="molecule type" value="Genomic_DNA"/>
</dbReference>
<evidence type="ECO:0000256" key="5">
    <source>
        <dbReference type="SAM" id="MobiDB-lite"/>
    </source>
</evidence>
<dbReference type="HAMAP" id="MF_01030">
    <property type="entry name" value="D_Ser_dehydrat"/>
    <property type="match status" value="1"/>
</dbReference>